<dbReference type="GO" id="GO:0042791">
    <property type="term" value="P:5S class rRNA transcription by RNA polymerase III"/>
    <property type="evidence" value="ECO:0007669"/>
    <property type="project" value="TreeGrafter"/>
</dbReference>
<name>A0A6A6A6M4_9PLEO</name>
<feature type="compositionally biased region" description="Basic and acidic residues" evidence="6">
    <location>
        <begin position="2280"/>
        <end position="2289"/>
    </location>
</feature>
<dbReference type="OrthoDB" id="5403573at2759"/>
<feature type="compositionally biased region" description="Acidic residues" evidence="6">
    <location>
        <begin position="1527"/>
        <end position="1540"/>
    </location>
</feature>
<feature type="compositionally biased region" description="Basic and acidic residues" evidence="6">
    <location>
        <begin position="749"/>
        <end position="759"/>
    </location>
</feature>
<evidence type="ECO:0000256" key="4">
    <source>
        <dbReference type="ARBA" id="ARBA00023163"/>
    </source>
</evidence>
<feature type="region of interest" description="Disordered" evidence="6">
    <location>
        <begin position="1149"/>
        <end position="1173"/>
    </location>
</feature>
<evidence type="ECO:0000256" key="3">
    <source>
        <dbReference type="ARBA" id="ARBA00023125"/>
    </source>
</evidence>
<dbReference type="GO" id="GO:0005634">
    <property type="term" value="C:nucleus"/>
    <property type="evidence" value="ECO:0007669"/>
    <property type="project" value="UniProtKB-SubCell"/>
</dbReference>
<feature type="compositionally biased region" description="Basic and acidic residues" evidence="6">
    <location>
        <begin position="779"/>
        <end position="793"/>
    </location>
</feature>
<keyword evidence="10" id="KW-1185">Reference proteome</keyword>
<dbReference type="Pfam" id="PF04182">
    <property type="entry name" value="B-block_TFIIIC"/>
    <property type="match status" value="1"/>
</dbReference>
<keyword evidence="4" id="KW-0804">Transcription</keyword>
<feature type="compositionally biased region" description="Basic residues" evidence="6">
    <location>
        <begin position="1715"/>
        <end position="1725"/>
    </location>
</feature>
<reference evidence="9" key="1">
    <citation type="journal article" date="2020" name="Stud. Mycol.">
        <title>101 Dothideomycetes genomes: a test case for predicting lifestyles and emergence of pathogens.</title>
        <authorList>
            <person name="Haridas S."/>
            <person name="Albert R."/>
            <person name="Binder M."/>
            <person name="Bloem J."/>
            <person name="Labutti K."/>
            <person name="Salamov A."/>
            <person name="Andreopoulos B."/>
            <person name="Baker S."/>
            <person name="Barry K."/>
            <person name="Bills G."/>
            <person name="Bluhm B."/>
            <person name="Cannon C."/>
            <person name="Castanera R."/>
            <person name="Culley D."/>
            <person name="Daum C."/>
            <person name="Ezra D."/>
            <person name="Gonzalez J."/>
            <person name="Henrissat B."/>
            <person name="Kuo A."/>
            <person name="Liang C."/>
            <person name="Lipzen A."/>
            <person name="Lutzoni F."/>
            <person name="Magnuson J."/>
            <person name="Mondo S."/>
            <person name="Nolan M."/>
            <person name="Ohm R."/>
            <person name="Pangilinan J."/>
            <person name="Park H.-J."/>
            <person name="Ramirez L."/>
            <person name="Alfaro M."/>
            <person name="Sun H."/>
            <person name="Tritt A."/>
            <person name="Yoshinaga Y."/>
            <person name="Zwiers L.-H."/>
            <person name="Turgeon B."/>
            <person name="Goodwin S."/>
            <person name="Spatafora J."/>
            <person name="Crous P."/>
            <person name="Grigoriev I."/>
        </authorList>
    </citation>
    <scope>NUCLEOTIDE SEQUENCE</scope>
    <source>
        <strain evidence="9">CBS 119687</strain>
    </source>
</reference>
<evidence type="ECO:0000256" key="5">
    <source>
        <dbReference type="ARBA" id="ARBA00023242"/>
    </source>
</evidence>
<evidence type="ECO:0000259" key="7">
    <source>
        <dbReference type="Pfam" id="PF04182"/>
    </source>
</evidence>
<evidence type="ECO:0000256" key="1">
    <source>
        <dbReference type="ARBA" id="ARBA00004123"/>
    </source>
</evidence>
<feature type="compositionally biased region" description="Polar residues" evidence="6">
    <location>
        <begin position="925"/>
        <end position="938"/>
    </location>
</feature>
<comment type="subcellular location">
    <subcellularLocation>
        <location evidence="1">Nucleus</location>
    </subcellularLocation>
</comment>
<feature type="compositionally biased region" description="Acidic residues" evidence="6">
    <location>
        <begin position="2317"/>
        <end position="2338"/>
    </location>
</feature>
<protein>
    <submittedName>
        <fullName evidence="9">Uncharacterized protein</fullName>
    </submittedName>
</protein>
<dbReference type="InterPro" id="IPR007309">
    <property type="entry name" value="TFIIIC_Bblock-bd"/>
</dbReference>
<dbReference type="GO" id="GO:0003677">
    <property type="term" value="F:DNA binding"/>
    <property type="evidence" value="ECO:0007669"/>
    <property type="project" value="UniProtKB-KW"/>
</dbReference>
<evidence type="ECO:0000313" key="10">
    <source>
        <dbReference type="Proteomes" id="UP000799771"/>
    </source>
</evidence>
<feature type="compositionally biased region" description="Basic and acidic residues" evidence="6">
    <location>
        <begin position="1629"/>
        <end position="1640"/>
    </location>
</feature>
<evidence type="ECO:0000259" key="8">
    <source>
        <dbReference type="Pfam" id="PF20222"/>
    </source>
</evidence>
<keyword evidence="5" id="KW-0539">Nucleus</keyword>
<feature type="domain" description="B-block binding subunit of TFIIIC" evidence="7">
    <location>
        <begin position="225"/>
        <end position="293"/>
    </location>
</feature>
<dbReference type="GO" id="GO:0006384">
    <property type="term" value="P:transcription initiation at RNA polymerase III promoter"/>
    <property type="evidence" value="ECO:0007669"/>
    <property type="project" value="InterPro"/>
</dbReference>
<feature type="region of interest" description="Disordered" evidence="6">
    <location>
        <begin position="673"/>
        <end position="826"/>
    </location>
</feature>
<evidence type="ECO:0000313" key="9">
    <source>
        <dbReference type="EMBL" id="KAF2126418.1"/>
    </source>
</evidence>
<feature type="region of interest" description="Disordered" evidence="6">
    <location>
        <begin position="1629"/>
        <end position="1727"/>
    </location>
</feature>
<dbReference type="PANTHER" id="PTHR15180:SF1">
    <property type="entry name" value="GENERAL TRANSCRIPTION FACTOR 3C POLYPEPTIDE 1"/>
    <property type="match status" value="1"/>
</dbReference>
<dbReference type="InterPro" id="IPR044210">
    <property type="entry name" value="Tfc3-like"/>
</dbReference>
<dbReference type="RefSeq" id="XP_033520810.1">
    <property type="nucleotide sequence ID" value="XM_033670754.1"/>
</dbReference>
<dbReference type="Pfam" id="PF20222">
    <property type="entry name" value="DUF6581"/>
    <property type="match status" value="1"/>
</dbReference>
<feature type="compositionally biased region" description="Polar residues" evidence="6">
    <location>
        <begin position="872"/>
        <end position="898"/>
    </location>
</feature>
<dbReference type="PANTHER" id="PTHR15180">
    <property type="entry name" value="GENERAL TRANSCRIPTION FACTOR 3C POLYPEPTIDE 1"/>
    <property type="match status" value="1"/>
</dbReference>
<feature type="compositionally biased region" description="Acidic residues" evidence="6">
    <location>
        <begin position="1641"/>
        <end position="1650"/>
    </location>
</feature>
<dbReference type="Proteomes" id="UP000799771">
    <property type="component" value="Unassembled WGS sequence"/>
</dbReference>
<keyword evidence="2" id="KW-0597">Phosphoprotein</keyword>
<dbReference type="GeneID" id="54411186"/>
<feature type="compositionally biased region" description="Polar residues" evidence="6">
    <location>
        <begin position="693"/>
        <end position="713"/>
    </location>
</feature>
<feature type="compositionally biased region" description="Polar residues" evidence="6">
    <location>
        <begin position="1541"/>
        <end position="1551"/>
    </location>
</feature>
<feature type="compositionally biased region" description="Low complexity" evidence="6">
    <location>
        <begin position="2251"/>
        <end position="2277"/>
    </location>
</feature>
<organism evidence="9 10">
    <name type="scientific">Dothidotthia symphoricarpi CBS 119687</name>
    <dbReference type="NCBI Taxonomy" id="1392245"/>
    <lineage>
        <taxon>Eukaryota</taxon>
        <taxon>Fungi</taxon>
        <taxon>Dikarya</taxon>
        <taxon>Ascomycota</taxon>
        <taxon>Pezizomycotina</taxon>
        <taxon>Dothideomycetes</taxon>
        <taxon>Pleosporomycetidae</taxon>
        <taxon>Pleosporales</taxon>
        <taxon>Dothidotthiaceae</taxon>
        <taxon>Dothidotthia</taxon>
    </lineage>
</organism>
<evidence type="ECO:0000256" key="2">
    <source>
        <dbReference type="ARBA" id="ARBA00022553"/>
    </source>
</evidence>
<feature type="region of interest" description="Disordered" evidence="6">
    <location>
        <begin position="2249"/>
        <end position="2338"/>
    </location>
</feature>
<feature type="region of interest" description="Disordered" evidence="6">
    <location>
        <begin position="1196"/>
        <end position="1215"/>
    </location>
</feature>
<dbReference type="EMBL" id="ML977513">
    <property type="protein sequence ID" value="KAF2126418.1"/>
    <property type="molecule type" value="Genomic_DNA"/>
</dbReference>
<keyword evidence="3" id="KW-0238">DNA-binding</keyword>
<accession>A0A6A6A6M4</accession>
<feature type="domain" description="Transcription factor tau subunit sfc3/Tfc3 C-terminal" evidence="8">
    <location>
        <begin position="1736"/>
        <end position="2159"/>
    </location>
</feature>
<feature type="compositionally biased region" description="Polar residues" evidence="6">
    <location>
        <begin position="1149"/>
        <end position="1169"/>
    </location>
</feature>
<proteinExistence type="predicted"/>
<dbReference type="GO" id="GO:0000127">
    <property type="term" value="C:transcription factor TFIIIC complex"/>
    <property type="evidence" value="ECO:0007669"/>
    <property type="project" value="InterPro"/>
</dbReference>
<evidence type="ECO:0000256" key="6">
    <source>
        <dbReference type="SAM" id="MobiDB-lite"/>
    </source>
</evidence>
<sequence>MATGFDELIDFLLSEIALCGVQGAGTADFLRFIDAFYVRSKTKNVSHSWGSGLPPGGLGRAFHEKVWNWVCTHPDIRIAYDGKVCHYSLPEFEAAEASETGVCATATATVSGQTFNVPVTVKSGPSPALSALRGSLRQRLLGEGRNVEHPTTPTIESPSSHQVIALTENRITQRRPRNIPTSTLTVAPVFDEPAPTITAPRLYASQNQIWQALTGHEMDLKRVPSMEFVLLSIIAARGQEGIAQPDLVSLSGQDKRSVPHRTDELARKGYIAKNPVHAGKTRTSLCVHKKFVTKDHFTKSSTVQDVFQPGKFVVPGFANLLFNKLKDAGNVPMATWNKRAVQGALIRLNQTGFIKRFQAHKKGTENDWIICIQVLREPREEDFVNLGFRGRQTVIDEPTDEQLDEDIDGDTLMRDLDVEMMDGADSEADEGLDDDVRIPPQWTPDRLLANTFFEIAALGGSDGWDGTTIRERAVGKFWRRPTDSFMTRMTDNWEKMQPIPHLRHLALIRDTRVTDEKKTIHYVYRTYNNFRIVVDQGAALWKGVSKAKEKATQAKAGRPKKNVTNNQALDQWGFHKLDVTVFLRKDGSGTVSECRSAIIPPKRKNGPRWDIALNEEIGYEKPGKPTTPQSKGKFKGVPKVKFSLEHKYETPTRQASQAHRTSITPRLANELQPDAASDEDQNMLSDKMVPSRVSRTSRPTKSLGNGPWPTSEQRIAMGLRGQGRLSKSAEQQILAHRRKTGDPTSLPEKIVDEPKERKTSPLMSKEQRVAQGLPASGRLGKEKEDEIRKERGLPTDSKPNRPRYTPGPALLSKEKKIELGINPKGRMPQALIDGLRQEREDGIPLEESPSLRSYLEWLGLKTQAPVAPGSQDAVTDQESSAQEQPSLTVSQEVHSSPPNAAGKRKAADGGTTVQPPKRQRKRARSSQGATPNIPQNGPSADVVEATSGQSPVLMQTRELELQEDTVAGTRTGDNVAGTPTEDAVAVAPTEDAVVANVETQASPAVIKQPHAEAPDVHVPSPAPPANKFGLNPANQAIHDLYTNRSSPGVYVNPFAKRKVIRGRPRNAYIATFKSNRLKEFEWFGCASKRPSVEAPLESEETHVHLEQSSLQQEPITAVPTVTEAPEQQPLETILPTPRPVSGWIAINTPGQSNASPYQSPYTPASQSTDIPPAVGDVIVDGIDHTDDLVASTLEQEIPEPGPESGDQDQGQEQENVSPIQGVVSAISQVDLIERKVAEGAKRGGGSTVLRRHTIIREIIDICKGVYPMGGEIGRPFSVIWDRRYSHLSLKKPSSSTILYDLRHMIRDPKNGLKQMTFLVKNRQGPSTREKKIVAYAHFDGRSTEVMRLAYNMANYSSEKSQQFFPEEIRHLVDGRSLYTPIASAPKDQSVSLGLTAEEKRKTLAEKAMLKRADVREKKETKKQAADEARMVQDALVEQAASKQGTNDSRAKRTRLASLNDKTRRFRLGPVQKPVLEIVDEDVDESHTREPSVDSDSDEGHPLGTQPSAGSEVDRNTDEEQEGSSSDEATEEVGNELDESPSDSAQKTSAIDTCTASFTSPAVRFYPTNGTFSSEHVIRPVEDLIVEPTTTSQGKKRVRIVEPPAWRPKKKVRVGGTTKALMLDSEFVHVSDEESDVHASSDDEEEQEEVVANDVQPKRRRKMKEKRQVGKRGLPPPTLLERLTGLTGDPNDPVYKAPSRINRITKTKPWNERKQGQRNKKKKKSQKLSQVFDPIDQFKKLCCTLIIAASMSVTDGVVDWTIVEKVHGSDKGFQLLRLQKLWTWMQTSMAVQLAELSTTFQSCFLSAYEQGKVAAIEDPETYDWSNLVRWTMRKCTYPELPLPIQREALRQYVVVESSYEALDRKTWYNEKIADRTRAQLQLQYSYVAPLHKSQSTGWSKEDKVLKARSWIRANTATPQALYDGNKAHDKFKDLGESVLVNAVGDYVKLDMLKMRQLKRHLPGRNYNFTVKFAKKYKRPFELSDFMAGVKVKKDMDAAFTASNPDSRFYNISHTEDDGSVMAILSMVSDGLIKLVPQLPPINNEFGAPLPRLSVWGFCEGDYIHRAIDRQRLFWDIHAVPTDKYRFGNPLQPSLPEPGKPAAWTALPEPPLPGKENSDTLLPIWSSINGQSVTWPWWYRILNLVLQPLIFRPGAIATDIYNHCPEHTTEMFEVELVLQWLESINAVVKTASGGYIAQSMFWAAFGDKLRDEEDDWFGEHIKRNIKRHVKQQWREEYNLRFSARQTHAVSQADVNGNGDVDVDSTAQQTTDTQVSQSQVEPAARDETEPTGHDTAVQDAAANEQHPNAADTSSQGIEMESADGEDGEDEDAEGEMDEEMY</sequence>
<feature type="region of interest" description="Disordered" evidence="6">
    <location>
        <begin position="866"/>
        <end position="948"/>
    </location>
</feature>
<dbReference type="InterPro" id="IPR046488">
    <property type="entry name" value="Sfc3/Tfc3_C"/>
</dbReference>
<gene>
    <name evidence="9" type="ORF">P153DRAFT_388460</name>
</gene>
<feature type="region of interest" description="Disordered" evidence="6">
    <location>
        <begin position="1438"/>
        <end position="1551"/>
    </location>
</feature>